<dbReference type="GO" id="GO:0044550">
    <property type="term" value="P:secondary metabolite biosynthetic process"/>
    <property type="evidence" value="ECO:0007669"/>
    <property type="project" value="UniProtKB-ARBA"/>
</dbReference>
<keyword evidence="4" id="KW-0677">Repeat</keyword>
<dbReference type="Gene3D" id="3.40.50.1820">
    <property type="entry name" value="alpha/beta hydrolase"/>
    <property type="match status" value="1"/>
</dbReference>
<dbReference type="Gene3D" id="3.30.559.10">
    <property type="entry name" value="Chloramphenicol acetyltransferase-like domain"/>
    <property type="match status" value="3"/>
</dbReference>
<keyword evidence="6" id="KW-0808">Transferase</keyword>
<dbReference type="Proteomes" id="UP000032266">
    <property type="component" value="Chromosome"/>
</dbReference>
<dbReference type="Pfam" id="PF00501">
    <property type="entry name" value="AMP-binding"/>
    <property type="match status" value="2"/>
</dbReference>
<dbReference type="SUPFAM" id="SSF53474">
    <property type="entry name" value="alpha/beta-Hydrolases"/>
    <property type="match status" value="1"/>
</dbReference>
<dbReference type="EC" id="2.7.7.-" evidence="6"/>
<feature type="domain" description="Carrier" evidence="5">
    <location>
        <begin position="2506"/>
        <end position="2581"/>
    </location>
</feature>
<evidence type="ECO:0000313" key="6">
    <source>
        <dbReference type="EMBL" id="AJQ94735.1"/>
    </source>
</evidence>
<keyword evidence="7" id="KW-1185">Reference proteome</keyword>
<keyword evidence="2" id="KW-0596">Phosphopantetheine</keyword>
<evidence type="ECO:0000256" key="3">
    <source>
        <dbReference type="ARBA" id="ARBA00022553"/>
    </source>
</evidence>
<organism evidence="6 7">
    <name type="scientific">Gynuella sunshinyii YC6258</name>
    <dbReference type="NCBI Taxonomy" id="1445510"/>
    <lineage>
        <taxon>Bacteria</taxon>
        <taxon>Pseudomonadati</taxon>
        <taxon>Pseudomonadota</taxon>
        <taxon>Gammaproteobacteria</taxon>
        <taxon>Oceanospirillales</taxon>
        <taxon>Saccharospirillaceae</taxon>
        <taxon>Gynuella</taxon>
    </lineage>
</organism>
<dbReference type="InterPro" id="IPR006162">
    <property type="entry name" value="Ppantetheine_attach_site"/>
</dbReference>
<feature type="domain" description="Carrier" evidence="5">
    <location>
        <begin position="977"/>
        <end position="1051"/>
    </location>
</feature>
<name>A0A0C5V5M6_9GAMM</name>
<dbReference type="InterPro" id="IPR045851">
    <property type="entry name" value="AMP-bd_C_sf"/>
</dbReference>
<dbReference type="InterPro" id="IPR001031">
    <property type="entry name" value="Thioesterase"/>
</dbReference>
<dbReference type="SMART" id="SM00824">
    <property type="entry name" value="PKS_TE"/>
    <property type="match status" value="1"/>
</dbReference>
<dbReference type="Gene3D" id="3.30.559.30">
    <property type="entry name" value="Nonribosomal peptide synthetase, condensation domain"/>
    <property type="match status" value="3"/>
</dbReference>
<dbReference type="Gene3D" id="3.30.300.30">
    <property type="match status" value="2"/>
</dbReference>
<dbReference type="InterPro" id="IPR023213">
    <property type="entry name" value="CAT-like_dom_sf"/>
</dbReference>
<dbReference type="InterPro" id="IPR020845">
    <property type="entry name" value="AMP-binding_CS"/>
</dbReference>
<dbReference type="KEGG" id="gsn:YC6258_02697"/>
<dbReference type="GO" id="GO:0016779">
    <property type="term" value="F:nucleotidyltransferase activity"/>
    <property type="evidence" value="ECO:0007669"/>
    <property type="project" value="UniProtKB-KW"/>
</dbReference>
<dbReference type="GO" id="GO:0005737">
    <property type="term" value="C:cytoplasm"/>
    <property type="evidence" value="ECO:0007669"/>
    <property type="project" value="TreeGrafter"/>
</dbReference>
<dbReference type="Gene3D" id="3.40.50.980">
    <property type="match status" value="4"/>
</dbReference>
<dbReference type="Pfam" id="PF00550">
    <property type="entry name" value="PP-binding"/>
    <property type="match status" value="2"/>
</dbReference>
<dbReference type="PROSITE" id="PS00455">
    <property type="entry name" value="AMP_BINDING"/>
    <property type="match status" value="2"/>
</dbReference>
<dbReference type="PATRIC" id="fig|1445510.3.peg.2648"/>
<dbReference type="NCBIfam" id="TIGR01720">
    <property type="entry name" value="NRPS-para261"/>
    <property type="match status" value="1"/>
</dbReference>
<dbReference type="EMBL" id="CP007142">
    <property type="protein sequence ID" value="AJQ94735.1"/>
    <property type="molecule type" value="Genomic_DNA"/>
</dbReference>
<keyword evidence="3" id="KW-0597">Phosphoprotein</keyword>
<evidence type="ECO:0000256" key="1">
    <source>
        <dbReference type="ARBA" id="ARBA00001957"/>
    </source>
</evidence>
<dbReference type="InterPro" id="IPR009081">
    <property type="entry name" value="PP-bd_ACP"/>
</dbReference>
<proteinExistence type="predicted"/>
<dbReference type="InterPro" id="IPR029058">
    <property type="entry name" value="AB_hydrolase_fold"/>
</dbReference>
<dbReference type="InterPro" id="IPR010071">
    <property type="entry name" value="AA_adenyl_dom"/>
</dbReference>
<dbReference type="Gene3D" id="1.10.1200.10">
    <property type="entry name" value="ACP-like"/>
    <property type="match status" value="1"/>
</dbReference>
<dbReference type="InterPro" id="IPR000873">
    <property type="entry name" value="AMP-dep_synth/lig_dom"/>
</dbReference>
<keyword evidence="6" id="KW-0548">Nucleotidyltransferase</keyword>
<evidence type="ECO:0000259" key="5">
    <source>
        <dbReference type="PROSITE" id="PS50075"/>
    </source>
</evidence>
<sequence length="2834" mass="313424">MSKATSFIELPLTSTQLGIWLGDQLYSPRNAYTIAHYIELRGHLNSEQLKQAIHQGLAEIDTITAEYQHTDTGPVQRLPTNQTPDAVMAVEERLLSEQDALAVIRADLDQELPVDGSECLYRQLLIQIEPNRWFWYQRFHHIMLDGYSFNAFTARVADIYRQIQAGQAISPSPFSSFAEVVDEYRHYETSAKYERDKAFWQDYVSTLDKPLNLSLREFSANDMGTGRWREQVEISTETLAALAQIAPEKHESERAMAAILAYLRRMSDSAALVVGLPLMRRMGSAAATTGGPTVNVLPLKVAIEPHMQLPEIIQHLQQSLKTLRQHQRYDAEQIQRDAGIVGSGRALYGPTINLRMFDYEIDFNGVSAITHHLAAGPVDDLDFGLHFHGGSLFIELVGNRSRYQQAEIQLHAQRLQHFITALAQQPQRSIGQIPLLSEAEQRLLIDWGTGPRLTVPDTFETVMDVFYQRAQLQPDQSAVIAGQTTLTFAQLADQSTRLARLLLQENIRPGDVVALALPRNEQMLIAIFAILTVGATYLPLDPEYPLERLSYMCEDASPGLLISCSHMLSQLPEFERTLCLDETTTRTHWQQQAPHPVTVNDLGRAVTADDLAYLFYTSGSTGKPKGVMIAHGGLLNLLWDHAEQVYLPVARQLNRTVRAAHTASFSFDTSWDQIFWLLLGHELYIIDEDTRRDAEAVVETIHQANIDTMDLPPSFLSQLFNCGLMAAGRHHPTLILVGGEAASPALWAEARKYPQLLLQNFYGPTENTIDSLGANARECAEVVIGRPVANSEAYVLDQQLQRVPVGVTGELYVAGPGLALAYLNRPELTATRFVANPFRPGERMYRTGDLVRWRADGQIDYLGRSDFQIQIRGFRVEPGEVEHALASLPGVSDALVLAEPQGNTYRLLAYCVMPDYHPDTAESAAVSIKQQLATKVPDYMVPAALMVLAEFPLNVNGKVDRPALPKIVMTSGQSQRAPANAAEQLICEAIASSLALDQVGPDEDFFSLGGDSISAMSLGHVLRQHGYRLRPRDVFNSRTAAVMAHKLEALDLRERPAVKTSGTLAPLPIMSWFAEQYRLSGHYTQAVLLTLPAHITTEQLQQGLLALRTAHPMLRAAVHDQQIMIPAAEATLDERVLSELISCDNLDQAADEAFQRANQIIDANAGVLMHAVHISTAEHQHALVVAIHHLAVDGVSWRILLPELQAAVENVSDSGTEIAIEEISILSWADALHADIANRQNELAIWQYHLSPGRTDLGQRPLNPATDTCGHARHQRLLLDSEISKQLLTAIPNAYRIGVEEALISAFSLALSQHFQHSDIRLALESHGRQTLANGIEPGRTVGWLTAEYPLRVDLGQGRLDHPAVIVSTVKQAMRSIPDAGLGYGLLRYLDTHHKEPLRALEQSHGPQILFNYLGRFHQQQTDWTPTANNGVFADSFAVDMAADMPMAYPLELNIFVDESHADGAPRLALNWSWAEGVFSREDIGLLTEQLSMAVMTLADFARQSPLQAADTLVPADITLLTLDHGQLHALAALYGPIASVLPVLPLQEGLLFHARLGEQNNHYSSICSLDFTGLLERPRLQAALDAVLQKHPQLGAIFDTEVSDHLLQLLPLLSPERDHQRWPLQFHDLTALPEDSRQSQLAEIEYQELTRDFMMATSAAPLLNAVLVKLAEQQHRLFISAHHLVVDGWSTPIMLRDLLSAYDQGPEHLTATQVPYVDVVTQLLQRDLTPARALWQQTLDQAVPSLLFEHTTLATEVSELNLRLHPELEARLRQRIRECGLTLNTVMQTLWAMVLSAMSGRSDVIFGSPVSGRFSPIAGIDEHIGLFSNTVPVRIRLNPDQDLWQQMQTIQAQQIQLLEHDGLGLAEIQRLADAGNLFDTLLVVENYPDHDRLQQQTFHGATLTAIRNRGYTHYPLTVLILPQDQINILMEYRIPQAQAQAISQRLLMLLEQLVDSPEQSFAALNMQLPAEQALIRSTNDTGRQIEPQTLRDLLILQAQHTPDAIALADTEHTLSFAAVRQRVTALAAQLAHHGVGAGDIVAVCLPRSVDLSLALLAVIEAGAAYLPLDSSYPDERLTYMIEDAQPRLLITCTAEQARFDDRASLLVLDSPSLPAMTSYPATPDIGIDHPAYMIYTSGSTGRPKGVLVSHGAIVNRLLWMQAEYPLQADDVILQKTPSSFDVSVWEFFWSMITGAQLFMAPPDAHRDPEQLRELIETRQITTLHFVPSMLSAFVASVQAASETQTPPCCPTLRRVFCSGEALSRDLVTEYARLFNAPLHNLYGPTEAAVDVTYQPALDIVDQLSPGAGIPIGRPVWNTCLRILDHCLRPVPTGVPGELYLCGDQLALGYWQRPDLSASRFVADPFAHGQRMYRTGDIACWREDGSVDYLGRSDDQLKIRGQRIELGEIEAAIMEYPGVERAVALARSLTGNDMTGADSRQLLAYVTAAASMDTHLLQQHLSNRLPAHMVPVAIMQLPEFPLSANGKLDRKALPDPESISTDHRRLPAPGLETALAGAFARTLGMAQIYADDDFFALGGHSLLAMRLAGELRRTLNRSVSVGQIMVSPTVTRLAKILADEHLTNDRSLSGFGPVLPMRQGHGTPLFCIHSASGFAWQYSALSRYLDTGYPMIGLQSPRPEGPIASAADMVAVCGQHLTELRAIQPHGPYRLIGYSLGGVIAHGLAARLQALGEEVAFLGLLDTYPPEGQDWNGPVEEEAEQEVQREQEQFMAGAGDHMDAFMEQEKASMFAEIVANYADSVRLLSKAHTPRFHGTATLFVATQTLPADMDIHASWEPYLDGLETHELDCSHEDILSPDSLPDLGPLLNAILNQN</sequence>
<dbReference type="FunFam" id="2.30.38.10:FF:000001">
    <property type="entry name" value="Non-ribosomal peptide synthetase PvdI"/>
    <property type="match status" value="1"/>
</dbReference>
<protein>
    <submittedName>
        <fullName evidence="6">Non-ribosomal peptide synthetase modules-related protein</fullName>
        <ecNumber evidence="6">2.7.7.-</ecNumber>
    </submittedName>
</protein>
<dbReference type="PANTHER" id="PTHR45527">
    <property type="entry name" value="NONRIBOSOMAL PEPTIDE SYNTHETASE"/>
    <property type="match status" value="1"/>
</dbReference>
<evidence type="ECO:0000256" key="2">
    <source>
        <dbReference type="ARBA" id="ARBA00022450"/>
    </source>
</evidence>
<dbReference type="NCBIfam" id="TIGR01733">
    <property type="entry name" value="AA-adenyl-dom"/>
    <property type="match status" value="2"/>
</dbReference>
<evidence type="ECO:0000313" key="7">
    <source>
        <dbReference type="Proteomes" id="UP000032266"/>
    </source>
</evidence>
<dbReference type="Pfam" id="PF00668">
    <property type="entry name" value="Condensation"/>
    <property type="match status" value="3"/>
</dbReference>
<dbReference type="SUPFAM" id="SSF52777">
    <property type="entry name" value="CoA-dependent acyltransferases"/>
    <property type="match status" value="6"/>
</dbReference>
<dbReference type="SUPFAM" id="SSF56801">
    <property type="entry name" value="Acetyl-CoA synthetase-like"/>
    <property type="match status" value="2"/>
</dbReference>
<dbReference type="RefSeq" id="WP_245627048.1">
    <property type="nucleotide sequence ID" value="NZ_CP007142.1"/>
</dbReference>
<dbReference type="FunFam" id="3.40.50.980:FF:000001">
    <property type="entry name" value="Non-ribosomal peptide synthetase"/>
    <property type="match status" value="2"/>
</dbReference>
<reference evidence="6 7" key="1">
    <citation type="submission" date="2014-01" db="EMBL/GenBank/DDBJ databases">
        <title>Full genme sequencing of cellulolytic bacterium Gynuella sunshinyii YC6258T gen. nov., sp. nov.</title>
        <authorList>
            <person name="Khan H."/>
            <person name="Chung E.J."/>
            <person name="Chung Y.R."/>
        </authorList>
    </citation>
    <scope>NUCLEOTIDE SEQUENCE [LARGE SCALE GENOMIC DNA]</scope>
    <source>
        <strain evidence="6 7">YC6258</strain>
    </source>
</reference>
<dbReference type="NCBIfam" id="NF003417">
    <property type="entry name" value="PRK04813.1"/>
    <property type="match status" value="2"/>
</dbReference>
<dbReference type="GO" id="GO:0031177">
    <property type="term" value="F:phosphopantetheine binding"/>
    <property type="evidence" value="ECO:0007669"/>
    <property type="project" value="InterPro"/>
</dbReference>
<dbReference type="CDD" id="cd17646">
    <property type="entry name" value="A_NRPS_AB3403-like"/>
    <property type="match status" value="1"/>
</dbReference>
<dbReference type="CDD" id="cd05930">
    <property type="entry name" value="A_NRPS"/>
    <property type="match status" value="1"/>
</dbReference>
<dbReference type="FunFam" id="3.40.50.980:FF:000002">
    <property type="entry name" value="Enterobactin synthetase component F"/>
    <property type="match status" value="1"/>
</dbReference>
<dbReference type="PROSITE" id="PS50075">
    <property type="entry name" value="CARRIER"/>
    <property type="match status" value="2"/>
</dbReference>
<dbReference type="PANTHER" id="PTHR45527:SF1">
    <property type="entry name" value="FATTY ACID SYNTHASE"/>
    <property type="match status" value="1"/>
</dbReference>
<gene>
    <name evidence="6" type="ORF">YC6258_02697</name>
</gene>
<dbReference type="PROSITE" id="PS00012">
    <property type="entry name" value="PHOSPHOPANTETHEINE"/>
    <property type="match status" value="1"/>
</dbReference>
<dbReference type="FunFam" id="3.30.300.30:FF:000010">
    <property type="entry name" value="Enterobactin synthetase component F"/>
    <property type="match status" value="1"/>
</dbReference>
<dbReference type="InterPro" id="IPR025110">
    <property type="entry name" value="AMP-bd_C"/>
</dbReference>
<dbReference type="HOGENOM" id="CLU_000022_0_1_6"/>
<dbReference type="InterPro" id="IPR001242">
    <property type="entry name" value="Condensation_dom"/>
</dbReference>
<evidence type="ECO:0000256" key="4">
    <source>
        <dbReference type="ARBA" id="ARBA00022737"/>
    </source>
</evidence>
<dbReference type="FunFam" id="3.40.50.12780:FF:000012">
    <property type="entry name" value="Non-ribosomal peptide synthetase"/>
    <property type="match status" value="1"/>
</dbReference>
<dbReference type="GO" id="GO:0043041">
    <property type="term" value="P:amino acid activation for nonribosomal peptide biosynthetic process"/>
    <property type="evidence" value="ECO:0007669"/>
    <property type="project" value="TreeGrafter"/>
</dbReference>
<dbReference type="InterPro" id="IPR010060">
    <property type="entry name" value="NRPS_synth"/>
</dbReference>
<dbReference type="SUPFAM" id="SSF47336">
    <property type="entry name" value="ACP-like"/>
    <property type="match status" value="2"/>
</dbReference>
<dbReference type="Gene3D" id="2.30.38.10">
    <property type="entry name" value="Luciferase, Domain 3"/>
    <property type="match status" value="2"/>
</dbReference>
<accession>A0A0C5V5M6</accession>
<comment type="cofactor">
    <cofactor evidence="1">
        <name>pantetheine 4'-phosphate</name>
        <dbReference type="ChEBI" id="CHEBI:47942"/>
    </cofactor>
</comment>
<dbReference type="Pfam" id="PF00975">
    <property type="entry name" value="Thioesterase"/>
    <property type="match status" value="1"/>
</dbReference>
<dbReference type="STRING" id="1445510.YC6258_02697"/>
<dbReference type="InterPro" id="IPR020806">
    <property type="entry name" value="PKS_PP-bd"/>
</dbReference>
<dbReference type="Pfam" id="PF13193">
    <property type="entry name" value="AMP-binding_C"/>
    <property type="match status" value="1"/>
</dbReference>
<dbReference type="InterPro" id="IPR036736">
    <property type="entry name" value="ACP-like_sf"/>
</dbReference>
<dbReference type="SMART" id="SM00823">
    <property type="entry name" value="PKS_PP"/>
    <property type="match status" value="2"/>
</dbReference>
<dbReference type="InterPro" id="IPR020802">
    <property type="entry name" value="TesA-like"/>
</dbReference>